<organism evidence="2 3">
    <name type="scientific">Roseateles oligotrophus</name>
    <dbReference type="NCBI Taxonomy" id="1769250"/>
    <lineage>
        <taxon>Bacteria</taxon>
        <taxon>Pseudomonadati</taxon>
        <taxon>Pseudomonadota</taxon>
        <taxon>Betaproteobacteria</taxon>
        <taxon>Burkholderiales</taxon>
        <taxon>Sphaerotilaceae</taxon>
        <taxon>Roseateles</taxon>
    </lineage>
</organism>
<keyword evidence="1" id="KW-0472">Membrane</keyword>
<evidence type="ECO:0000313" key="2">
    <source>
        <dbReference type="EMBL" id="MCV2371402.1"/>
    </source>
</evidence>
<proteinExistence type="predicted"/>
<feature type="transmembrane region" description="Helical" evidence="1">
    <location>
        <begin position="21"/>
        <end position="41"/>
    </location>
</feature>
<feature type="transmembrane region" description="Helical" evidence="1">
    <location>
        <begin position="113"/>
        <end position="134"/>
    </location>
</feature>
<sequence length="142" mass="15267">RMHTMPSALSFQVALERIRRLCNFTVAGIWLYQGLVPKLLGPHPDELAMSIAFGIPTGLQASVSYAAGIGEVLLGLCVLLLPRRAWPQLVSMVATAVLLAFVAIYTPRYLIGAFNPVVMNVASISLSIVALLAFREKESSAG</sequence>
<keyword evidence="1" id="KW-0812">Transmembrane</keyword>
<accession>A0ABT2YMV9</accession>
<dbReference type="InterPro" id="IPR025695">
    <property type="entry name" value="DoxX-like"/>
</dbReference>
<comment type="caution">
    <text evidence="2">The sequence shown here is derived from an EMBL/GenBank/DDBJ whole genome shotgun (WGS) entry which is preliminary data.</text>
</comment>
<gene>
    <name evidence="2" type="ORF">LNV07_25225</name>
</gene>
<dbReference type="RefSeq" id="WP_263573981.1">
    <property type="nucleotide sequence ID" value="NZ_JAJIRN010000026.1"/>
</dbReference>
<feature type="non-terminal residue" evidence="2">
    <location>
        <position position="1"/>
    </location>
</feature>
<feature type="transmembrane region" description="Helical" evidence="1">
    <location>
        <begin position="61"/>
        <end position="82"/>
    </location>
</feature>
<feature type="transmembrane region" description="Helical" evidence="1">
    <location>
        <begin position="89"/>
        <end position="107"/>
    </location>
</feature>
<evidence type="ECO:0000313" key="3">
    <source>
        <dbReference type="Proteomes" id="UP001209701"/>
    </source>
</evidence>
<name>A0ABT2YMV9_9BURK</name>
<dbReference type="EMBL" id="JAJIRN010000026">
    <property type="protein sequence ID" value="MCV2371402.1"/>
    <property type="molecule type" value="Genomic_DNA"/>
</dbReference>
<dbReference type="Proteomes" id="UP001209701">
    <property type="component" value="Unassembled WGS sequence"/>
</dbReference>
<reference evidence="2 3" key="1">
    <citation type="submission" date="2021-11" db="EMBL/GenBank/DDBJ databases">
        <authorList>
            <person name="Liang Q."/>
            <person name="Mou H."/>
            <person name="Liu Z."/>
        </authorList>
    </citation>
    <scope>NUCLEOTIDE SEQUENCE [LARGE SCALE GENOMIC DNA]</scope>
    <source>
        <strain evidence="2 3">CHU3</strain>
    </source>
</reference>
<evidence type="ECO:0000256" key="1">
    <source>
        <dbReference type="SAM" id="Phobius"/>
    </source>
</evidence>
<keyword evidence="3" id="KW-1185">Reference proteome</keyword>
<dbReference type="Pfam" id="PF13781">
    <property type="entry name" value="DoxX_3"/>
    <property type="match status" value="1"/>
</dbReference>
<protein>
    <submittedName>
        <fullName evidence="2">DoxX-like family protein</fullName>
    </submittedName>
</protein>
<keyword evidence="1" id="KW-1133">Transmembrane helix</keyword>